<organism evidence="1 2">
    <name type="scientific">Pararge aegeria aegeria</name>
    <dbReference type="NCBI Taxonomy" id="348720"/>
    <lineage>
        <taxon>Eukaryota</taxon>
        <taxon>Metazoa</taxon>
        <taxon>Ecdysozoa</taxon>
        <taxon>Arthropoda</taxon>
        <taxon>Hexapoda</taxon>
        <taxon>Insecta</taxon>
        <taxon>Pterygota</taxon>
        <taxon>Neoptera</taxon>
        <taxon>Endopterygota</taxon>
        <taxon>Lepidoptera</taxon>
        <taxon>Glossata</taxon>
        <taxon>Ditrysia</taxon>
        <taxon>Papilionoidea</taxon>
        <taxon>Nymphalidae</taxon>
        <taxon>Satyrinae</taxon>
        <taxon>Satyrini</taxon>
        <taxon>Parargina</taxon>
        <taxon>Pararge</taxon>
    </lineage>
</organism>
<feature type="non-terminal residue" evidence="1">
    <location>
        <position position="1"/>
    </location>
</feature>
<dbReference type="Proteomes" id="UP000838756">
    <property type="component" value="Unassembled WGS sequence"/>
</dbReference>
<accession>A0A8S4QTZ5</accession>
<evidence type="ECO:0000313" key="1">
    <source>
        <dbReference type="EMBL" id="CAH2216325.1"/>
    </source>
</evidence>
<protein>
    <submittedName>
        <fullName evidence="1">Jg13329 protein</fullName>
    </submittedName>
</protein>
<sequence>CNKTYYGDIGRTYEVELHRPREDLVPYVCLLTITAAGGMHGDLVQVGVFSFKYLVPDENRRGAISLTYQGNRSPPTMRWAKAINHYTGPVLIGGLNTPLRTL</sequence>
<reference evidence="1" key="1">
    <citation type="submission" date="2022-03" db="EMBL/GenBank/DDBJ databases">
        <authorList>
            <person name="Lindestad O."/>
        </authorList>
    </citation>
    <scope>NUCLEOTIDE SEQUENCE</scope>
</reference>
<dbReference type="EMBL" id="CAKXAJ010014993">
    <property type="protein sequence ID" value="CAH2216325.1"/>
    <property type="molecule type" value="Genomic_DNA"/>
</dbReference>
<comment type="caution">
    <text evidence="1">The sequence shown here is derived from an EMBL/GenBank/DDBJ whole genome shotgun (WGS) entry which is preliminary data.</text>
</comment>
<dbReference type="AlphaFoldDB" id="A0A8S4QTZ5"/>
<evidence type="ECO:0000313" key="2">
    <source>
        <dbReference type="Proteomes" id="UP000838756"/>
    </source>
</evidence>
<proteinExistence type="predicted"/>
<gene>
    <name evidence="1" type="primary">jg13329</name>
    <name evidence="1" type="ORF">PAEG_LOCUS4375</name>
</gene>
<keyword evidence="2" id="KW-1185">Reference proteome</keyword>
<dbReference type="OrthoDB" id="10037824at2759"/>
<name>A0A8S4QTZ5_9NEOP</name>